<protein>
    <submittedName>
        <fullName evidence="2">Uncharacterized protein</fullName>
    </submittedName>
</protein>
<dbReference type="AlphaFoldDB" id="A0AA38H2S7"/>
<comment type="caution">
    <text evidence="2">The sequence shown here is derived from an EMBL/GenBank/DDBJ whole genome shotgun (WGS) entry which is preliminary data.</text>
</comment>
<feature type="signal peptide" evidence="1">
    <location>
        <begin position="1"/>
        <end position="20"/>
    </location>
</feature>
<dbReference type="Proteomes" id="UP001164286">
    <property type="component" value="Unassembled WGS sequence"/>
</dbReference>
<proteinExistence type="predicted"/>
<name>A0AA38H2S7_9TREE</name>
<reference evidence="2" key="1">
    <citation type="journal article" date="2022" name="G3 (Bethesda)">
        <title>High quality genome of the basidiomycete yeast Dioszegia hungarica PDD-24b-2 isolated from cloud water.</title>
        <authorList>
            <person name="Jarrige D."/>
            <person name="Haridas S."/>
            <person name="Bleykasten-Grosshans C."/>
            <person name="Joly M."/>
            <person name="Nadalig T."/>
            <person name="Sancelme M."/>
            <person name="Vuilleumier S."/>
            <person name="Grigoriev I.V."/>
            <person name="Amato P."/>
            <person name="Bringel F."/>
        </authorList>
    </citation>
    <scope>NUCLEOTIDE SEQUENCE</scope>
    <source>
        <strain evidence="2">PDD-24b-2</strain>
    </source>
</reference>
<dbReference type="GeneID" id="77730674"/>
<organism evidence="2 3">
    <name type="scientific">Dioszegia hungarica</name>
    <dbReference type="NCBI Taxonomy" id="4972"/>
    <lineage>
        <taxon>Eukaryota</taxon>
        <taxon>Fungi</taxon>
        <taxon>Dikarya</taxon>
        <taxon>Basidiomycota</taxon>
        <taxon>Agaricomycotina</taxon>
        <taxon>Tremellomycetes</taxon>
        <taxon>Tremellales</taxon>
        <taxon>Bulleribasidiaceae</taxon>
        <taxon>Dioszegia</taxon>
    </lineage>
</organism>
<gene>
    <name evidence="2" type="ORF">MKK02DRAFT_41168</name>
</gene>
<evidence type="ECO:0000313" key="2">
    <source>
        <dbReference type="EMBL" id="KAI9632855.1"/>
    </source>
</evidence>
<evidence type="ECO:0000256" key="1">
    <source>
        <dbReference type="SAM" id="SignalP"/>
    </source>
</evidence>
<accession>A0AA38H2S7</accession>
<keyword evidence="1" id="KW-0732">Signal</keyword>
<evidence type="ECO:0000313" key="3">
    <source>
        <dbReference type="Proteomes" id="UP001164286"/>
    </source>
</evidence>
<dbReference type="EMBL" id="JAKWFO010000014">
    <property type="protein sequence ID" value="KAI9632855.1"/>
    <property type="molecule type" value="Genomic_DNA"/>
</dbReference>
<sequence>MLNSLFYLIPLLGLTLPVAASPPAGQINVFANGKQVGKALITFEIGGVTSGGPKGQSTLSFRRKGPESFLLVDYTTYKYHDRAVDAEVKAEHDGLLAGIAEFSVHKRLGDKDEIVICDLGGDFKDPSKGVDWVFTWDGAEGVKTEICPEEKNGITLNCKGDKGFKPRCMSPL</sequence>
<feature type="chain" id="PRO_5041201138" evidence="1">
    <location>
        <begin position="21"/>
        <end position="172"/>
    </location>
</feature>
<dbReference type="RefSeq" id="XP_052942632.1">
    <property type="nucleotide sequence ID" value="XM_053091469.1"/>
</dbReference>
<keyword evidence="3" id="KW-1185">Reference proteome</keyword>